<comment type="caution">
    <text evidence="2">The sequence shown here is derived from an EMBL/GenBank/DDBJ whole genome shotgun (WGS) entry which is preliminary data.</text>
</comment>
<evidence type="ECO:0000313" key="2">
    <source>
        <dbReference type="EMBL" id="MBE9663288.1"/>
    </source>
</evidence>
<sequence length="214" mass="24387">MSKYLFVLFYLFTSMAQAQQVTQQKVEPTGVYKTIDTRKAADIIKKLASKDSKEVAAAKKLVLADPNAHIPPVLYALSNTLYLEKKFDDAAFWFYVAQLRARYDVNRCADRTATSLQYNQAYGAQINKYATKDIPKLRKTVARVIQFVKTNNEQYDQRWINLTGMDAMQQSLGDKAKPAELSVPKKQWPAIKTRTIKEYLDGFNQATADKIKGK</sequence>
<dbReference type="AlphaFoldDB" id="A0A929PWX5"/>
<keyword evidence="1" id="KW-0732">Signal</keyword>
<evidence type="ECO:0000256" key="1">
    <source>
        <dbReference type="SAM" id="SignalP"/>
    </source>
</evidence>
<dbReference type="RefSeq" id="WP_194112526.1">
    <property type="nucleotide sequence ID" value="NZ_JADFFL010000006.1"/>
</dbReference>
<organism evidence="2 3">
    <name type="scientific">Mucilaginibacter myungsuensis</name>
    <dbReference type="NCBI Taxonomy" id="649104"/>
    <lineage>
        <taxon>Bacteria</taxon>
        <taxon>Pseudomonadati</taxon>
        <taxon>Bacteroidota</taxon>
        <taxon>Sphingobacteriia</taxon>
        <taxon>Sphingobacteriales</taxon>
        <taxon>Sphingobacteriaceae</taxon>
        <taxon>Mucilaginibacter</taxon>
    </lineage>
</organism>
<accession>A0A929PWX5</accession>
<protein>
    <recommendedName>
        <fullName evidence="4">Tetratricopeptide repeat protein</fullName>
    </recommendedName>
</protein>
<evidence type="ECO:0008006" key="4">
    <source>
        <dbReference type="Google" id="ProtNLM"/>
    </source>
</evidence>
<feature type="chain" id="PRO_5038048824" description="Tetratricopeptide repeat protein" evidence="1">
    <location>
        <begin position="19"/>
        <end position="214"/>
    </location>
</feature>
<name>A0A929PWX5_9SPHI</name>
<keyword evidence="3" id="KW-1185">Reference proteome</keyword>
<dbReference type="Proteomes" id="UP000622475">
    <property type="component" value="Unassembled WGS sequence"/>
</dbReference>
<dbReference type="EMBL" id="JADFFL010000006">
    <property type="protein sequence ID" value="MBE9663288.1"/>
    <property type="molecule type" value="Genomic_DNA"/>
</dbReference>
<gene>
    <name evidence="2" type="ORF">IRJ16_15475</name>
</gene>
<reference evidence="2" key="1">
    <citation type="submission" date="2020-10" db="EMBL/GenBank/DDBJ databases">
        <title>Mucilaginibacter mali sp. nov., isolated from rhizosphere soil of apple orchard.</title>
        <authorList>
            <person name="Lee J.-S."/>
            <person name="Kim H.S."/>
            <person name="Kim J.-S."/>
        </authorList>
    </citation>
    <scope>NUCLEOTIDE SEQUENCE</scope>
    <source>
        <strain evidence="2">KCTC 22746</strain>
    </source>
</reference>
<proteinExistence type="predicted"/>
<feature type="signal peptide" evidence="1">
    <location>
        <begin position="1"/>
        <end position="18"/>
    </location>
</feature>
<evidence type="ECO:0000313" key="3">
    <source>
        <dbReference type="Proteomes" id="UP000622475"/>
    </source>
</evidence>